<evidence type="ECO:0000313" key="1">
    <source>
        <dbReference type="EMBL" id="STX52171.1"/>
    </source>
</evidence>
<proteinExistence type="predicted"/>
<evidence type="ECO:0000313" key="2">
    <source>
        <dbReference type="Proteomes" id="UP000254794"/>
    </source>
</evidence>
<accession>A0A378JN73</accession>
<dbReference type="EMBL" id="UGOD01000001">
    <property type="protein sequence ID" value="STX52171.1"/>
    <property type="molecule type" value="Genomic_DNA"/>
</dbReference>
<dbReference type="AlphaFoldDB" id="A0A378JN73"/>
<sequence>MRRMYWTIASLHTDTHQIVIEEFNLERMLNDCRIILKIKNTSKEYHLILKKSKNEEGADEIDYLYSGEVAYTPTIVAKKELSILQGKELNYLVFDFQGTRTTVNFREENSPSLETFIPIKRIKFSPEHDKILQDRISTPERRKALEIKAKQSQEDNSDQPLNPIKGSVSKQNDIFLTVSFLRVN</sequence>
<protein>
    <submittedName>
        <fullName evidence="1">Uncharacterized protein</fullName>
    </submittedName>
</protein>
<dbReference type="RefSeq" id="WP_131740752.1">
    <property type="nucleotide sequence ID" value="NZ_CAAAHP010000012.1"/>
</dbReference>
<dbReference type="Proteomes" id="UP000254794">
    <property type="component" value="Unassembled WGS sequence"/>
</dbReference>
<gene>
    <name evidence="1" type="ORF">NCTC13316_02275</name>
</gene>
<organism evidence="1 2">
    <name type="scientific">Legionella busanensis</name>
    <dbReference type="NCBI Taxonomy" id="190655"/>
    <lineage>
        <taxon>Bacteria</taxon>
        <taxon>Pseudomonadati</taxon>
        <taxon>Pseudomonadota</taxon>
        <taxon>Gammaproteobacteria</taxon>
        <taxon>Legionellales</taxon>
        <taxon>Legionellaceae</taxon>
        <taxon>Legionella</taxon>
    </lineage>
</organism>
<reference evidence="1 2" key="1">
    <citation type="submission" date="2018-06" db="EMBL/GenBank/DDBJ databases">
        <authorList>
            <consortium name="Pathogen Informatics"/>
            <person name="Doyle S."/>
        </authorList>
    </citation>
    <scope>NUCLEOTIDE SEQUENCE [LARGE SCALE GENOMIC DNA]</scope>
    <source>
        <strain evidence="1 2">NCTC13316</strain>
    </source>
</reference>
<keyword evidence="2" id="KW-1185">Reference proteome</keyword>
<name>A0A378JN73_9GAMM</name>